<organism evidence="1">
    <name type="scientific">Cyprideis torosa</name>
    <dbReference type="NCBI Taxonomy" id="163714"/>
    <lineage>
        <taxon>Eukaryota</taxon>
        <taxon>Metazoa</taxon>
        <taxon>Ecdysozoa</taxon>
        <taxon>Arthropoda</taxon>
        <taxon>Crustacea</taxon>
        <taxon>Oligostraca</taxon>
        <taxon>Ostracoda</taxon>
        <taxon>Podocopa</taxon>
        <taxon>Podocopida</taxon>
        <taxon>Cytherocopina</taxon>
        <taxon>Cytheroidea</taxon>
        <taxon>Cytherideidae</taxon>
        <taxon>Cyprideis</taxon>
    </lineage>
</organism>
<accession>A0A7R8W496</accession>
<dbReference type="AlphaFoldDB" id="A0A7R8W496"/>
<dbReference type="PANTHER" id="PTHR38553">
    <property type="entry name" value="PROTEIN CBG19621"/>
    <property type="match status" value="1"/>
</dbReference>
<name>A0A7R8W496_9CRUS</name>
<dbReference type="EMBL" id="OB660405">
    <property type="protein sequence ID" value="CAD7224602.1"/>
    <property type="molecule type" value="Genomic_DNA"/>
</dbReference>
<gene>
    <name evidence="1" type="ORF">CTOB1V02_LOCUS2559</name>
</gene>
<dbReference type="OrthoDB" id="5818871at2759"/>
<reference evidence="1" key="1">
    <citation type="submission" date="2020-11" db="EMBL/GenBank/DDBJ databases">
        <authorList>
            <person name="Tran Van P."/>
        </authorList>
    </citation>
    <scope>NUCLEOTIDE SEQUENCE</scope>
</reference>
<proteinExistence type="predicted"/>
<sequence length="306" mass="34641">MSNYLEDTETPIGLGQESETGQASAEVRPRYKHLGAKSPVNAPNDASLRGSPNDASLRGSVHWLLGGYYPEMDFAATDLKIVQFIIICHFYWALALRILQRDRYLNWIIIPVLTLFLVYFVAVSALGIYHVEDPWIECLLGDEDLGCSGIFRHTQSIYSSILFVFEIVKYLVPVWILLIVLRPPPRRPRAALLAGMNYFEDEPDASIFRSTTYAHLLAPIYRSACLDHNARLPLGKAEADVNFYFLKCRGHMMFHFPILCLLGGDKAKLAHRSRNLTSEGEQRKATVGGDRRKFAFILSTMLKSEQ</sequence>
<dbReference type="PANTHER" id="PTHR38553:SF1">
    <property type="entry name" value="G PROTEIN-COUPLED RECEPTOR"/>
    <property type="match status" value="1"/>
</dbReference>
<protein>
    <submittedName>
        <fullName evidence="1">Uncharacterized protein</fullName>
    </submittedName>
</protein>
<evidence type="ECO:0000313" key="1">
    <source>
        <dbReference type="EMBL" id="CAD7224602.1"/>
    </source>
</evidence>